<dbReference type="GO" id="GO:0009306">
    <property type="term" value="P:protein secretion"/>
    <property type="evidence" value="ECO:0007669"/>
    <property type="project" value="InterPro"/>
</dbReference>
<dbReference type="GO" id="GO:0016020">
    <property type="term" value="C:membrane"/>
    <property type="evidence" value="ECO:0007669"/>
    <property type="project" value="InterPro"/>
</dbReference>
<dbReference type="AlphaFoldDB" id="A0A3B1AST6"/>
<dbReference type="InterPro" id="IPR029025">
    <property type="entry name" value="T3SS_substrate_exporter_C"/>
</dbReference>
<reference evidence="1" key="1">
    <citation type="submission" date="2018-06" db="EMBL/GenBank/DDBJ databases">
        <authorList>
            <person name="Zhirakovskaya E."/>
        </authorList>
    </citation>
    <scope>NUCLEOTIDE SEQUENCE</scope>
</reference>
<name>A0A3B1AST6_9ZZZZ</name>
<proteinExistence type="predicted"/>
<evidence type="ECO:0008006" key="2">
    <source>
        <dbReference type="Google" id="ProtNLM"/>
    </source>
</evidence>
<dbReference type="InterPro" id="IPR006135">
    <property type="entry name" value="T3SS_substrate_exporter"/>
</dbReference>
<accession>A0A3B1AST6</accession>
<dbReference type="Gene3D" id="3.40.1690.10">
    <property type="entry name" value="secretion proteins EscU"/>
    <property type="match status" value="1"/>
</dbReference>
<organism evidence="1">
    <name type="scientific">hydrothermal vent metagenome</name>
    <dbReference type="NCBI Taxonomy" id="652676"/>
    <lineage>
        <taxon>unclassified sequences</taxon>
        <taxon>metagenomes</taxon>
        <taxon>ecological metagenomes</taxon>
    </lineage>
</organism>
<dbReference type="EMBL" id="UOFW01000110">
    <property type="protein sequence ID" value="VAX04771.1"/>
    <property type="molecule type" value="Genomic_DNA"/>
</dbReference>
<evidence type="ECO:0000313" key="1">
    <source>
        <dbReference type="EMBL" id="VAX04771.1"/>
    </source>
</evidence>
<sequence length="107" mass="11927">MNEKTASITQKAVALKGDGERTDVPRITAIGTGKNAEEILKIAFESDVKVRTDEELVEILSTFDVDSHIPLKALQPVSEILSYLYNENIRLKENQDISNDAPKEDKI</sequence>
<protein>
    <recommendedName>
        <fullName evidence="2">Flagellar biosynthesis protein FlhB</fullName>
    </recommendedName>
</protein>
<gene>
    <name evidence="1" type="ORF">MNBD_ALPHA03-1145</name>
</gene>
<dbReference type="Pfam" id="PF01312">
    <property type="entry name" value="Bac_export_2"/>
    <property type="match status" value="1"/>
</dbReference>
<dbReference type="SUPFAM" id="SSF160544">
    <property type="entry name" value="EscU C-terminal domain-like"/>
    <property type="match status" value="1"/>
</dbReference>